<dbReference type="InterPro" id="IPR036390">
    <property type="entry name" value="WH_DNA-bd_sf"/>
</dbReference>
<dbReference type="GO" id="GO:0003700">
    <property type="term" value="F:DNA-binding transcription factor activity"/>
    <property type="evidence" value="ECO:0007669"/>
    <property type="project" value="InterPro"/>
</dbReference>
<feature type="domain" description="HTH lysR-type" evidence="5">
    <location>
        <begin position="3"/>
        <end position="60"/>
    </location>
</feature>
<evidence type="ECO:0000313" key="7">
    <source>
        <dbReference type="EMBL" id="MDP2521479.1"/>
    </source>
</evidence>
<dbReference type="SUPFAM" id="SSF46785">
    <property type="entry name" value="Winged helix' DNA-binding domain"/>
    <property type="match status" value="1"/>
</dbReference>
<keyword evidence="3" id="KW-0238">DNA-binding</keyword>
<dbReference type="GO" id="GO:0003677">
    <property type="term" value="F:DNA binding"/>
    <property type="evidence" value="ECO:0007669"/>
    <property type="project" value="UniProtKB-KW"/>
</dbReference>
<dbReference type="GO" id="GO:0032993">
    <property type="term" value="C:protein-DNA complex"/>
    <property type="evidence" value="ECO:0007669"/>
    <property type="project" value="TreeGrafter"/>
</dbReference>
<dbReference type="RefSeq" id="WP_075173009.1">
    <property type="nucleotide sequence ID" value="NZ_CAXHZV010000002.1"/>
</dbReference>
<comment type="similarity">
    <text evidence="1">Belongs to the LysR transcriptional regulatory family.</text>
</comment>
<organism evidence="6 8">
    <name type="scientific">Neptunomonas phycophila</name>
    <dbReference type="NCBI Taxonomy" id="1572645"/>
    <lineage>
        <taxon>Bacteria</taxon>
        <taxon>Pseudomonadati</taxon>
        <taxon>Pseudomonadota</taxon>
        <taxon>Gammaproteobacteria</taxon>
        <taxon>Oceanospirillales</taxon>
        <taxon>Oceanospirillaceae</taxon>
        <taxon>Neptunomonas</taxon>
    </lineage>
</organism>
<dbReference type="PANTHER" id="PTHR30346:SF0">
    <property type="entry name" value="HCA OPERON TRANSCRIPTIONAL ACTIVATOR HCAR"/>
    <property type="match status" value="1"/>
</dbReference>
<evidence type="ECO:0000256" key="1">
    <source>
        <dbReference type="ARBA" id="ARBA00009437"/>
    </source>
</evidence>
<dbReference type="GeneID" id="89457162"/>
<dbReference type="FunFam" id="1.10.10.10:FF:000001">
    <property type="entry name" value="LysR family transcriptional regulator"/>
    <property type="match status" value="1"/>
</dbReference>
<dbReference type="AlphaFoldDB" id="A0AAW7XII5"/>
<sequence length="306" mass="34711">MSLTIRQLRYFVAAAEMGQVSQAAIHLNISQSAVTTAIRDLETLLGVELFVRSSQGVNLTDRGRHFLNHAYQVLRSVDEALNLPHTDGVANGRIRIAASYTVQGYFLPYHLQRLSHWYPDISIELFEYERSIIENQLADGSIDMAIVLTDNLTHADIVSEKLVASERRLWLPSNHPLGFKKRLSLGDIEKEPFIMLTVDEADKSAMRYWGHKGLEPNVILRTSSVESVRSMVANGLGISILSDLVYRPWSLEGKRIDTRSLDDEVHPMSLGLAWRKETTFTPAMFAIRDYFKQAFLIPQQNISKRL</sequence>
<evidence type="ECO:0000256" key="2">
    <source>
        <dbReference type="ARBA" id="ARBA00023015"/>
    </source>
</evidence>
<dbReference type="Proteomes" id="UP001177341">
    <property type="component" value="Unassembled WGS sequence"/>
</dbReference>
<dbReference type="Proteomes" id="UP001169862">
    <property type="component" value="Unassembled WGS sequence"/>
</dbReference>
<dbReference type="InterPro" id="IPR036388">
    <property type="entry name" value="WH-like_DNA-bd_sf"/>
</dbReference>
<dbReference type="EMBL" id="JAUOPG010000002">
    <property type="protein sequence ID" value="MDO6452889.1"/>
    <property type="molecule type" value="Genomic_DNA"/>
</dbReference>
<dbReference type="Gene3D" id="3.40.190.10">
    <property type="entry name" value="Periplasmic binding protein-like II"/>
    <property type="match status" value="2"/>
</dbReference>
<evidence type="ECO:0000313" key="9">
    <source>
        <dbReference type="Proteomes" id="UP001177341"/>
    </source>
</evidence>
<dbReference type="EMBL" id="JAUYVO010000002">
    <property type="protein sequence ID" value="MDP2521479.1"/>
    <property type="molecule type" value="Genomic_DNA"/>
</dbReference>
<evidence type="ECO:0000259" key="5">
    <source>
        <dbReference type="PROSITE" id="PS50931"/>
    </source>
</evidence>
<name>A0AAW7XII5_9GAMM</name>
<keyword evidence="2" id="KW-0805">Transcription regulation</keyword>
<dbReference type="PRINTS" id="PR00039">
    <property type="entry name" value="HTHLYSR"/>
</dbReference>
<protein>
    <submittedName>
        <fullName evidence="6">LysR family transcriptional regulator</fullName>
    </submittedName>
</protein>
<dbReference type="InterPro" id="IPR005119">
    <property type="entry name" value="LysR_subst-bd"/>
</dbReference>
<gene>
    <name evidence="6" type="ORF">Q4490_04865</name>
    <name evidence="7" type="ORF">Q8W30_02745</name>
</gene>
<dbReference type="SUPFAM" id="SSF53850">
    <property type="entry name" value="Periplasmic binding protein-like II"/>
    <property type="match status" value="1"/>
</dbReference>
<evidence type="ECO:0000256" key="4">
    <source>
        <dbReference type="ARBA" id="ARBA00023163"/>
    </source>
</evidence>
<evidence type="ECO:0000313" key="8">
    <source>
        <dbReference type="Proteomes" id="UP001169862"/>
    </source>
</evidence>
<dbReference type="Pfam" id="PF00126">
    <property type="entry name" value="HTH_1"/>
    <property type="match status" value="1"/>
</dbReference>
<dbReference type="PANTHER" id="PTHR30346">
    <property type="entry name" value="TRANSCRIPTIONAL DUAL REGULATOR HCAR-RELATED"/>
    <property type="match status" value="1"/>
</dbReference>
<comment type="caution">
    <text evidence="6">The sequence shown here is derived from an EMBL/GenBank/DDBJ whole genome shotgun (WGS) entry which is preliminary data.</text>
</comment>
<dbReference type="Pfam" id="PF03466">
    <property type="entry name" value="LysR_substrate"/>
    <property type="match status" value="1"/>
</dbReference>
<reference evidence="6" key="1">
    <citation type="submission" date="2023-07" db="EMBL/GenBank/DDBJ databases">
        <title>Genome content predicts the carbon catabolic preferences of heterotrophic bacteria.</title>
        <authorList>
            <person name="Gralka M."/>
        </authorList>
    </citation>
    <scope>NUCLEOTIDE SEQUENCE</scope>
    <source>
        <strain evidence="7">5G01</strain>
        <strain evidence="6">I2M16</strain>
    </source>
</reference>
<evidence type="ECO:0000313" key="6">
    <source>
        <dbReference type="EMBL" id="MDO6452889.1"/>
    </source>
</evidence>
<evidence type="ECO:0000256" key="3">
    <source>
        <dbReference type="ARBA" id="ARBA00023125"/>
    </source>
</evidence>
<dbReference type="InterPro" id="IPR000847">
    <property type="entry name" value="LysR_HTH_N"/>
</dbReference>
<dbReference type="CDD" id="cd08412">
    <property type="entry name" value="PBP2_PAO1_like"/>
    <property type="match status" value="1"/>
</dbReference>
<proteinExistence type="inferred from homology"/>
<dbReference type="Gene3D" id="1.10.10.10">
    <property type="entry name" value="Winged helix-like DNA-binding domain superfamily/Winged helix DNA-binding domain"/>
    <property type="match status" value="1"/>
</dbReference>
<dbReference type="PROSITE" id="PS50931">
    <property type="entry name" value="HTH_LYSR"/>
    <property type="match status" value="1"/>
</dbReference>
<keyword evidence="4" id="KW-0804">Transcription</keyword>
<accession>A0AAW7XII5</accession>
<keyword evidence="9" id="KW-1185">Reference proteome</keyword>